<feature type="transmembrane region" description="Helical" evidence="6">
    <location>
        <begin position="127"/>
        <end position="149"/>
    </location>
</feature>
<feature type="transmembrane region" description="Helical" evidence="6">
    <location>
        <begin position="200"/>
        <end position="217"/>
    </location>
</feature>
<comment type="subcellular location">
    <subcellularLocation>
        <location evidence="1">Cell membrane</location>
        <topology evidence="1">Multi-pass membrane protein</topology>
    </subcellularLocation>
</comment>
<reference evidence="7" key="2">
    <citation type="submission" date="2020-09" db="EMBL/GenBank/DDBJ databases">
        <authorList>
            <person name="Sun Q."/>
            <person name="Ohkuma M."/>
        </authorList>
    </citation>
    <scope>NUCLEOTIDE SEQUENCE</scope>
    <source>
        <strain evidence="7">JCM 4633</strain>
    </source>
</reference>
<protein>
    <submittedName>
        <fullName evidence="7">RhtB family transporter</fullName>
    </submittedName>
</protein>
<name>A0A918TFP1_STRCJ</name>
<evidence type="ECO:0000313" key="8">
    <source>
        <dbReference type="Proteomes" id="UP000646244"/>
    </source>
</evidence>
<accession>A0A918TFP1</accession>
<dbReference type="Pfam" id="PF01810">
    <property type="entry name" value="LysE"/>
    <property type="match status" value="1"/>
</dbReference>
<evidence type="ECO:0000256" key="5">
    <source>
        <dbReference type="ARBA" id="ARBA00023136"/>
    </source>
</evidence>
<feature type="transmembrane region" description="Helical" evidence="6">
    <location>
        <begin position="68"/>
        <end position="90"/>
    </location>
</feature>
<dbReference type="InterPro" id="IPR001123">
    <property type="entry name" value="LeuE-type"/>
</dbReference>
<sequence>MTSLAAFVLASLVLVAVPGPNLIYIITCSVQNGRRAGIVSALGVETGTLLHVIAAVCGLATLVADHPLLFAFLRCAGAGYLACLGVRALLRRRPSAIGATEAVGGAEAVGAVGRPVRRRLLRFYRDAVLVNLLNPKVVLFFLAFFPQFLPIGLSPGDARTRMLVLGVVFLAIGLALDLCYAFVGAALASRLRGTPRRDRLLSCLTGGIYLGLATVVFM</sequence>
<evidence type="ECO:0000313" key="7">
    <source>
        <dbReference type="EMBL" id="GHC38813.1"/>
    </source>
</evidence>
<keyword evidence="5 6" id="KW-0472">Membrane</keyword>
<dbReference type="PANTHER" id="PTHR30086:SF20">
    <property type="entry name" value="ARGININE EXPORTER PROTEIN ARGO-RELATED"/>
    <property type="match status" value="1"/>
</dbReference>
<evidence type="ECO:0000256" key="6">
    <source>
        <dbReference type="SAM" id="Phobius"/>
    </source>
</evidence>
<dbReference type="AlphaFoldDB" id="A0A918TFP1"/>
<dbReference type="GO" id="GO:0005886">
    <property type="term" value="C:plasma membrane"/>
    <property type="evidence" value="ECO:0007669"/>
    <property type="project" value="UniProtKB-SubCell"/>
</dbReference>
<gene>
    <name evidence="7" type="ORF">GCM10010507_10550</name>
</gene>
<comment type="caution">
    <text evidence="7">The sequence shown here is derived from an EMBL/GenBank/DDBJ whole genome shotgun (WGS) entry which is preliminary data.</text>
</comment>
<evidence type="ECO:0000256" key="3">
    <source>
        <dbReference type="ARBA" id="ARBA00022692"/>
    </source>
</evidence>
<dbReference type="GO" id="GO:0015171">
    <property type="term" value="F:amino acid transmembrane transporter activity"/>
    <property type="evidence" value="ECO:0007669"/>
    <property type="project" value="TreeGrafter"/>
</dbReference>
<proteinExistence type="predicted"/>
<feature type="transmembrane region" description="Helical" evidence="6">
    <location>
        <begin position="38"/>
        <end position="62"/>
    </location>
</feature>
<organism evidence="7 8">
    <name type="scientific">Streptomyces cinnamoneus</name>
    <name type="common">Streptoverticillium cinnamoneum</name>
    <dbReference type="NCBI Taxonomy" id="53446"/>
    <lineage>
        <taxon>Bacteria</taxon>
        <taxon>Bacillati</taxon>
        <taxon>Actinomycetota</taxon>
        <taxon>Actinomycetes</taxon>
        <taxon>Kitasatosporales</taxon>
        <taxon>Streptomycetaceae</taxon>
        <taxon>Streptomyces</taxon>
        <taxon>Streptomyces cinnamoneus group</taxon>
    </lineage>
</organism>
<evidence type="ECO:0000256" key="1">
    <source>
        <dbReference type="ARBA" id="ARBA00004651"/>
    </source>
</evidence>
<keyword evidence="4 6" id="KW-1133">Transmembrane helix</keyword>
<feature type="transmembrane region" description="Helical" evidence="6">
    <location>
        <begin position="161"/>
        <end position="188"/>
    </location>
</feature>
<evidence type="ECO:0000256" key="2">
    <source>
        <dbReference type="ARBA" id="ARBA00022475"/>
    </source>
</evidence>
<keyword evidence="2" id="KW-1003">Cell membrane</keyword>
<feature type="transmembrane region" description="Helical" evidence="6">
    <location>
        <begin position="6"/>
        <end position="26"/>
    </location>
</feature>
<keyword evidence="3 6" id="KW-0812">Transmembrane</keyword>
<dbReference type="Proteomes" id="UP000646244">
    <property type="component" value="Unassembled WGS sequence"/>
</dbReference>
<dbReference type="PIRSF" id="PIRSF006324">
    <property type="entry name" value="LeuE"/>
    <property type="match status" value="1"/>
</dbReference>
<evidence type="ECO:0000256" key="4">
    <source>
        <dbReference type="ARBA" id="ARBA00022989"/>
    </source>
</evidence>
<dbReference type="EMBL" id="BMVB01000003">
    <property type="protein sequence ID" value="GHC38813.1"/>
    <property type="molecule type" value="Genomic_DNA"/>
</dbReference>
<dbReference type="RefSeq" id="WP_190108453.1">
    <property type="nucleotide sequence ID" value="NZ_BMVB01000003.1"/>
</dbReference>
<dbReference type="PANTHER" id="PTHR30086">
    <property type="entry name" value="ARGININE EXPORTER PROTEIN ARGO"/>
    <property type="match status" value="1"/>
</dbReference>
<reference evidence="7" key="1">
    <citation type="journal article" date="2014" name="Int. J. Syst. Evol. Microbiol.">
        <title>Complete genome sequence of Corynebacterium casei LMG S-19264T (=DSM 44701T), isolated from a smear-ripened cheese.</title>
        <authorList>
            <consortium name="US DOE Joint Genome Institute (JGI-PGF)"/>
            <person name="Walter F."/>
            <person name="Albersmeier A."/>
            <person name="Kalinowski J."/>
            <person name="Ruckert C."/>
        </authorList>
    </citation>
    <scope>NUCLEOTIDE SEQUENCE</scope>
    <source>
        <strain evidence="7">JCM 4633</strain>
    </source>
</reference>